<protein>
    <submittedName>
        <fullName evidence="1">Uncharacterized protein</fullName>
    </submittedName>
</protein>
<keyword evidence="2" id="KW-1185">Reference proteome</keyword>
<accession>A0A835IFA3</accession>
<organism evidence="1 2">
    <name type="scientific">Coptis chinensis</name>
    <dbReference type="NCBI Taxonomy" id="261450"/>
    <lineage>
        <taxon>Eukaryota</taxon>
        <taxon>Viridiplantae</taxon>
        <taxon>Streptophyta</taxon>
        <taxon>Embryophyta</taxon>
        <taxon>Tracheophyta</taxon>
        <taxon>Spermatophyta</taxon>
        <taxon>Magnoliopsida</taxon>
        <taxon>Ranunculales</taxon>
        <taxon>Ranunculaceae</taxon>
        <taxon>Coptidoideae</taxon>
        <taxon>Coptis</taxon>
    </lineage>
</organism>
<dbReference type="Proteomes" id="UP000631114">
    <property type="component" value="Unassembled WGS sequence"/>
</dbReference>
<gene>
    <name evidence="1" type="ORF">IFM89_032260</name>
</gene>
<evidence type="ECO:0000313" key="1">
    <source>
        <dbReference type="EMBL" id="KAF9616741.1"/>
    </source>
</evidence>
<feature type="non-terminal residue" evidence="1">
    <location>
        <position position="64"/>
    </location>
</feature>
<sequence length="64" mass="7878">MLRKERSDEVCSLPQRVHQLQEARVKEMRKQEEYLKQVKKNVVEVVDEPQRDWRRWLCESHDDG</sequence>
<evidence type="ECO:0000313" key="2">
    <source>
        <dbReference type="Proteomes" id="UP000631114"/>
    </source>
</evidence>
<proteinExistence type="predicted"/>
<dbReference type="EMBL" id="JADFTS010000003">
    <property type="protein sequence ID" value="KAF9616741.1"/>
    <property type="molecule type" value="Genomic_DNA"/>
</dbReference>
<comment type="caution">
    <text evidence="1">The sequence shown here is derived from an EMBL/GenBank/DDBJ whole genome shotgun (WGS) entry which is preliminary data.</text>
</comment>
<dbReference type="AlphaFoldDB" id="A0A835IFA3"/>
<reference evidence="1 2" key="1">
    <citation type="submission" date="2020-10" db="EMBL/GenBank/DDBJ databases">
        <title>The Coptis chinensis genome and diversification of protoberbering-type alkaloids.</title>
        <authorList>
            <person name="Wang B."/>
            <person name="Shu S."/>
            <person name="Song C."/>
            <person name="Liu Y."/>
        </authorList>
    </citation>
    <scope>NUCLEOTIDE SEQUENCE [LARGE SCALE GENOMIC DNA]</scope>
    <source>
        <strain evidence="1">HL-2020</strain>
        <tissue evidence="1">Leaf</tissue>
    </source>
</reference>
<name>A0A835IFA3_9MAGN</name>